<evidence type="ECO:0000256" key="9">
    <source>
        <dbReference type="SAM" id="Coils"/>
    </source>
</evidence>
<comment type="subcellular location">
    <subcellularLocation>
        <location evidence="1">Cytoplasm</location>
        <location evidence="1">Cytoskeleton</location>
        <location evidence="1">Microtubule organizing center</location>
        <location evidence="1">Centrosome</location>
    </subcellularLocation>
</comment>
<dbReference type="EnsemblPlants" id="Pp3c23_21730V3.18">
    <property type="protein sequence ID" value="Pp3c23_21730V3.18"/>
    <property type="gene ID" value="Pp3c23_21730"/>
</dbReference>
<feature type="compositionally biased region" description="Polar residues" evidence="10">
    <location>
        <begin position="391"/>
        <end position="400"/>
    </location>
</feature>
<evidence type="ECO:0000256" key="8">
    <source>
        <dbReference type="ARBA" id="ARBA00025273"/>
    </source>
</evidence>
<dbReference type="EnsemblPlants" id="Pp3c23_21730V3.19">
    <property type="protein sequence ID" value="Pp3c23_21730V3.19"/>
    <property type="gene ID" value="Pp3c23_21730"/>
</dbReference>
<keyword evidence="12" id="KW-1185">Reference proteome</keyword>
<feature type="region of interest" description="Disordered" evidence="10">
    <location>
        <begin position="349"/>
        <end position="370"/>
    </location>
</feature>
<reference evidence="11 12" key="1">
    <citation type="journal article" date="2008" name="Science">
        <title>The Physcomitrella genome reveals evolutionary insights into the conquest of land by plants.</title>
        <authorList>
            <person name="Rensing S."/>
            <person name="Lang D."/>
            <person name="Zimmer A."/>
            <person name="Terry A."/>
            <person name="Salamov A."/>
            <person name="Shapiro H."/>
            <person name="Nishiyama T."/>
            <person name="Perroud P.-F."/>
            <person name="Lindquist E."/>
            <person name="Kamisugi Y."/>
            <person name="Tanahashi T."/>
            <person name="Sakakibara K."/>
            <person name="Fujita T."/>
            <person name="Oishi K."/>
            <person name="Shin-I T."/>
            <person name="Kuroki Y."/>
            <person name="Toyoda A."/>
            <person name="Suzuki Y."/>
            <person name="Hashimoto A."/>
            <person name="Yamaguchi K."/>
            <person name="Sugano A."/>
            <person name="Kohara Y."/>
            <person name="Fujiyama A."/>
            <person name="Anterola A."/>
            <person name="Aoki S."/>
            <person name="Ashton N."/>
            <person name="Barbazuk W.B."/>
            <person name="Barker E."/>
            <person name="Bennetzen J."/>
            <person name="Bezanilla M."/>
            <person name="Blankenship R."/>
            <person name="Cho S.H."/>
            <person name="Dutcher S."/>
            <person name="Estelle M."/>
            <person name="Fawcett J.A."/>
            <person name="Gundlach H."/>
            <person name="Hanada K."/>
            <person name="Heyl A."/>
            <person name="Hicks K.A."/>
            <person name="Hugh J."/>
            <person name="Lohr M."/>
            <person name="Mayer K."/>
            <person name="Melkozernov A."/>
            <person name="Murata T."/>
            <person name="Nelson D."/>
            <person name="Pils B."/>
            <person name="Prigge M."/>
            <person name="Reiss B."/>
            <person name="Renner T."/>
            <person name="Rombauts S."/>
            <person name="Rushton P."/>
            <person name="Sanderfoot A."/>
            <person name="Schween G."/>
            <person name="Shiu S.-H."/>
            <person name="Stueber K."/>
            <person name="Theodoulou F.L."/>
            <person name="Tu H."/>
            <person name="Van de Peer Y."/>
            <person name="Verrier P.J."/>
            <person name="Waters E."/>
            <person name="Wood A."/>
            <person name="Yang L."/>
            <person name="Cove D."/>
            <person name="Cuming A."/>
            <person name="Hasebe M."/>
            <person name="Lucas S."/>
            <person name="Mishler D.B."/>
            <person name="Reski R."/>
            <person name="Grigoriev I."/>
            <person name="Quatrano R.S."/>
            <person name="Boore J.L."/>
        </authorList>
    </citation>
    <scope>NUCLEOTIDE SEQUENCE [LARGE SCALE GENOMIC DNA]</scope>
    <source>
        <strain evidence="11 12">cv. Gransden 2004</strain>
    </source>
</reference>
<sequence length="1266" mass="142765">MMEDLASFIQTLSEKYGLLDFGGSKVDSTAANHFEQENSPTTAVRQASINQENGDCLDVDTSWECLTTFLNKLELERSNMYDFPRKKFPTSKQKEPNDLLFGQGAEDVEEEQTLNQPETFSPDRAASFANTLQTSDLIQNASFLDELQNPSLSEDLQSTGMTKGRDSFDENYHHSWQSSPLQEFLAIDGEKDVDVLEFAKEMKLSSCNEFPQKEDAAWHASNAWFQEFCSTRNNVSTSLSQISVRAETKIANEVCLDRGLSTHDIVLSKEILLSSGSSSSPAGTEIDGQAEDSHSAAASQCGAGTAADRSRCNSPEGYASGIEGIKRGRKKAAIVSARVEKMLEESGSQYEGAAHKSAENACGNPKNMVKREDFNSEDAGKMSEFRFGMSENGNSGSQKQRTTETDEGSSQLLTQLNRSRSLLSPSFRPSSCRSRSSALEKSESRRQALQAERFSEEVGERCGENGDLYLRQMDGGGINVTSRHCLGRVSPPHQHELLKGASSRREGNFGPDDRDSATQEDDLGQGIKKSSSYDSGQRRLSSKNHAEIDYQPSKASSVDQVDENSRRGNLLRDRPLGRKIRMHFPKSKRISDPYDTRNSGEQDLPEDQEGILNHMVKLNQEKQDRNRGSLAVSPRHEKIHDCEEVGHGEESERGLARCSFKHPGQNHQNEESMCTRSRDCCKVTSSWGQEWTEVEEEIVETTDLAPCRAFVDHTKWEKVNNLLCQNGFSTIRSSNIPTSDFEEDCFRVLSKLVNYYERREQFVQALLEEGDGLRQSEERSLINIQQLESERDEIQQKLKVSERRAEVAAKAAERNHALLRRDCQKLESSNANLMQRCSCNSCCFNLRLLGYGSNNSQLEHACRAKERTLQKLQDKMRESMLKEDRHRINDKEVYEKLKHKVASAQHTNGEVLESNFLQRDLKPAQIVGIYERQKVALETEISNLRAENAKLCREICEKENIILHKVLGTKETKEALELLSRKQQMQVDEKDKEIHRLEEELKERPTMEEVEETIRSATCQEENLGQLHDRDQGESYFEKILGEICKLLELDDPSFIVETLESLLVLVSAVPRMEQFVTDVCDVVFCDGQNWSQLSSNEDSGVDRTPEAVPDILKSWLQKLEESTKSSESFDLLTFKENIISMLLKRSDENSELDPGIDNRVVIGCIKNLIDVEKDYLTTKSSYSDADAIINSEPQKLLHRVIAHFQMLFEVPKLEGVMAVMNTVYIKCTEYHNFAIALSSMLGLDKEEGPNTIISAVNSILSREGM</sequence>
<feature type="compositionally biased region" description="Low complexity" evidence="10">
    <location>
        <begin position="418"/>
        <end position="437"/>
    </location>
</feature>
<organism evidence="11 12">
    <name type="scientific">Physcomitrium patens</name>
    <name type="common">Spreading-leaved earth moss</name>
    <name type="synonym">Physcomitrella patens</name>
    <dbReference type="NCBI Taxonomy" id="3218"/>
    <lineage>
        <taxon>Eukaryota</taxon>
        <taxon>Viridiplantae</taxon>
        <taxon>Streptophyta</taxon>
        <taxon>Embryophyta</taxon>
        <taxon>Bryophyta</taxon>
        <taxon>Bryophytina</taxon>
        <taxon>Bryopsida</taxon>
        <taxon>Funariidae</taxon>
        <taxon>Funariales</taxon>
        <taxon>Funariaceae</taxon>
        <taxon>Physcomitrium</taxon>
    </lineage>
</organism>
<feature type="compositionally biased region" description="Basic residues" evidence="10">
    <location>
        <begin position="577"/>
        <end position="588"/>
    </location>
</feature>
<feature type="compositionally biased region" description="Basic and acidic residues" evidence="10">
    <location>
        <begin position="563"/>
        <end position="576"/>
    </location>
</feature>
<dbReference type="Gramene" id="Pp3c23_21730V3.19">
    <property type="protein sequence ID" value="Pp3c23_21730V3.19"/>
    <property type="gene ID" value="Pp3c23_21730"/>
</dbReference>
<feature type="compositionally biased region" description="Polar residues" evidence="10">
    <location>
        <begin position="408"/>
        <end position="417"/>
    </location>
</feature>
<accession>A0A7I4CIZ6</accession>
<comment type="subunit">
    <text evidence="2">Directly interacts with tubulin-gamma; this interaction determines centrosomal localization.</text>
</comment>
<feature type="compositionally biased region" description="Basic and acidic residues" evidence="10">
    <location>
        <begin position="589"/>
        <end position="600"/>
    </location>
</feature>
<evidence type="ECO:0000256" key="4">
    <source>
        <dbReference type="ARBA" id="ARBA00022490"/>
    </source>
</evidence>
<evidence type="ECO:0000256" key="2">
    <source>
        <dbReference type="ARBA" id="ARBA00011832"/>
    </source>
</evidence>
<feature type="region of interest" description="Disordered" evidence="10">
    <location>
        <begin position="386"/>
        <end position="461"/>
    </location>
</feature>
<keyword evidence="6 9" id="KW-0175">Coiled coil</keyword>
<name>A0A7I4CIZ6_PHYPA</name>
<dbReference type="EMBL" id="ABEU02000023">
    <property type="status" value="NOT_ANNOTATED_CDS"/>
    <property type="molecule type" value="Genomic_DNA"/>
</dbReference>
<keyword evidence="7" id="KW-0206">Cytoskeleton</keyword>
<evidence type="ECO:0000256" key="1">
    <source>
        <dbReference type="ARBA" id="ARBA00004300"/>
    </source>
</evidence>
<dbReference type="GO" id="GO:0043015">
    <property type="term" value="F:gamma-tubulin binding"/>
    <property type="evidence" value="ECO:0007669"/>
    <property type="project" value="InterPro"/>
</dbReference>
<dbReference type="AlphaFoldDB" id="A0A7I4CIZ6"/>
<evidence type="ECO:0000313" key="12">
    <source>
        <dbReference type="Proteomes" id="UP000006727"/>
    </source>
</evidence>
<dbReference type="GO" id="GO:0060271">
    <property type="term" value="P:cilium assembly"/>
    <property type="evidence" value="ECO:0000318"/>
    <property type="project" value="GO_Central"/>
</dbReference>
<feature type="region of interest" description="Disordered" evidence="10">
    <location>
        <begin position="484"/>
        <end position="605"/>
    </location>
</feature>
<feature type="compositionally biased region" description="Basic and acidic residues" evidence="10">
    <location>
        <begin position="493"/>
        <end position="517"/>
    </location>
</feature>
<dbReference type="EnsemblPlants" id="Pp3c23_21730V3.20">
    <property type="protein sequence ID" value="Pp3c23_21730V3.20"/>
    <property type="gene ID" value="Pp3c23_21730"/>
</dbReference>
<dbReference type="EnsemblPlants" id="Pp3c23_21730V3.17">
    <property type="protein sequence ID" value="Pp3c23_21730V3.17"/>
    <property type="gene ID" value="Pp3c23_21730"/>
</dbReference>
<dbReference type="Proteomes" id="UP000006727">
    <property type="component" value="Chromosome 23"/>
</dbReference>
<evidence type="ECO:0000256" key="7">
    <source>
        <dbReference type="ARBA" id="ARBA00023212"/>
    </source>
</evidence>
<reference evidence="11" key="3">
    <citation type="submission" date="2020-12" db="UniProtKB">
        <authorList>
            <consortium name="EnsemblPlants"/>
        </authorList>
    </citation>
    <scope>IDENTIFICATION</scope>
</reference>
<dbReference type="GO" id="GO:0005815">
    <property type="term" value="C:microtubule organizing center"/>
    <property type="evidence" value="ECO:0000318"/>
    <property type="project" value="GO_Central"/>
</dbReference>
<dbReference type="Gramene" id="Pp3c23_21730V3.20">
    <property type="protein sequence ID" value="Pp3c23_21730V3.20"/>
    <property type="gene ID" value="Pp3c23_21730"/>
</dbReference>
<comment type="function">
    <text evidence="8">Plays a role in the organization of both preexisting and nascent microtubules in interphase cells. During mitosis, required for the organization and orientation of the mitotic spindle.</text>
</comment>
<evidence type="ECO:0000313" key="11">
    <source>
        <dbReference type="EnsemblPlants" id="Pp3c23_21730V3.17"/>
    </source>
</evidence>
<proteinExistence type="predicted"/>
<evidence type="ECO:0000256" key="5">
    <source>
        <dbReference type="ARBA" id="ARBA00022803"/>
    </source>
</evidence>
<reference evidence="11 12" key="2">
    <citation type="journal article" date="2018" name="Plant J.">
        <title>The Physcomitrella patens chromosome-scale assembly reveals moss genome structure and evolution.</title>
        <authorList>
            <person name="Lang D."/>
            <person name="Ullrich K.K."/>
            <person name="Murat F."/>
            <person name="Fuchs J."/>
            <person name="Jenkins J."/>
            <person name="Haas F.B."/>
            <person name="Piednoel M."/>
            <person name="Gundlach H."/>
            <person name="Van Bel M."/>
            <person name="Meyberg R."/>
            <person name="Vives C."/>
            <person name="Morata J."/>
            <person name="Symeonidi A."/>
            <person name="Hiss M."/>
            <person name="Muchero W."/>
            <person name="Kamisugi Y."/>
            <person name="Saleh O."/>
            <person name="Blanc G."/>
            <person name="Decker E.L."/>
            <person name="van Gessel N."/>
            <person name="Grimwood J."/>
            <person name="Hayes R.D."/>
            <person name="Graham S.W."/>
            <person name="Gunter L.E."/>
            <person name="McDaniel S.F."/>
            <person name="Hoernstein S.N.W."/>
            <person name="Larsson A."/>
            <person name="Li F.W."/>
            <person name="Perroud P.F."/>
            <person name="Phillips J."/>
            <person name="Ranjan P."/>
            <person name="Rokshar D.S."/>
            <person name="Rothfels C.J."/>
            <person name="Schneider L."/>
            <person name="Shu S."/>
            <person name="Stevenson D.W."/>
            <person name="Thummler F."/>
            <person name="Tillich M."/>
            <person name="Villarreal Aguilar J.C."/>
            <person name="Widiez T."/>
            <person name="Wong G.K."/>
            <person name="Wymore A."/>
            <person name="Zhang Y."/>
            <person name="Zimmer A.D."/>
            <person name="Quatrano R.S."/>
            <person name="Mayer K.F.X."/>
            <person name="Goodstein D."/>
            <person name="Casacuberta J.M."/>
            <person name="Vandepoele K."/>
            <person name="Reski R."/>
            <person name="Cuming A.C."/>
            <person name="Tuskan G.A."/>
            <person name="Maumus F."/>
            <person name="Salse J."/>
            <person name="Schmutz J."/>
            <person name="Rensing S.A."/>
        </authorList>
    </citation>
    <scope>NUCLEOTIDE SEQUENCE [LARGE SCALE GENOMIC DNA]</scope>
    <source>
        <strain evidence="11 12">cv. Gransden 2004</strain>
    </source>
</reference>
<dbReference type="GO" id="GO:0070507">
    <property type="term" value="P:regulation of microtubule cytoskeleton organization"/>
    <property type="evidence" value="ECO:0007669"/>
    <property type="project" value="InterPro"/>
</dbReference>
<evidence type="ECO:0000256" key="3">
    <source>
        <dbReference type="ARBA" id="ARBA00018408"/>
    </source>
</evidence>
<keyword evidence="4" id="KW-0963">Cytoplasm</keyword>
<dbReference type="InterPro" id="IPR037692">
    <property type="entry name" value="CEP70"/>
</dbReference>
<evidence type="ECO:0000256" key="6">
    <source>
        <dbReference type="ARBA" id="ARBA00023054"/>
    </source>
</evidence>
<gene>
    <name evidence="11" type="primary">LOC112275684</name>
</gene>
<dbReference type="PANTHER" id="PTHR14594:SF1">
    <property type="entry name" value="CENTROSOMAL PROTEIN OF 70 KDA"/>
    <property type="match status" value="1"/>
</dbReference>
<dbReference type="PANTHER" id="PTHR14594">
    <property type="entry name" value="CENTROSOMAL PROTEIN OF 70 KDA"/>
    <property type="match status" value="1"/>
</dbReference>
<protein>
    <recommendedName>
        <fullName evidence="3">Centrosomal protein of 70 kDa</fullName>
    </recommendedName>
</protein>
<feature type="region of interest" description="Disordered" evidence="10">
    <location>
        <begin position="274"/>
        <end position="313"/>
    </location>
</feature>
<dbReference type="Gramene" id="Pp3c23_21730V3.18">
    <property type="protein sequence ID" value="Pp3c23_21730V3.18"/>
    <property type="gene ID" value="Pp3c23_21730"/>
</dbReference>
<feature type="compositionally biased region" description="Low complexity" evidence="10">
    <location>
        <begin position="295"/>
        <end position="307"/>
    </location>
</feature>
<feature type="coiled-coil region" evidence="9">
    <location>
        <begin position="927"/>
        <end position="954"/>
    </location>
</feature>
<feature type="compositionally biased region" description="Polar residues" evidence="10">
    <location>
        <begin position="528"/>
        <end position="539"/>
    </location>
</feature>
<dbReference type="Gramene" id="Pp3c23_21730V3.17">
    <property type="protein sequence ID" value="Pp3c23_21730V3.17"/>
    <property type="gene ID" value="Pp3c23_21730"/>
</dbReference>
<feature type="coiled-coil region" evidence="9">
    <location>
        <begin position="777"/>
        <end position="882"/>
    </location>
</feature>
<evidence type="ECO:0000256" key="10">
    <source>
        <dbReference type="SAM" id="MobiDB-lite"/>
    </source>
</evidence>
<keyword evidence="5" id="KW-0802">TPR repeat</keyword>